<feature type="compositionally biased region" description="Gly residues" evidence="2">
    <location>
        <begin position="209"/>
        <end position="218"/>
    </location>
</feature>
<reference evidence="3" key="1">
    <citation type="submission" date="2020-01" db="EMBL/GenBank/DDBJ databases">
        <authorList>
            <consortium name="DOE Joint Genome Institute"/>
            <person name="Haridas S."/>
            <person name="Albert R."/>
            <person name="Binder M."/>
            <person name="Bloem J."/>
            <person name="Labutti K."/>
            <person name="Salamov A."/>
            <person name="Andreopoulos B."/>
            <person name="Baker S.E."/>
            <person name="Barry K."/>
            <person name="Bills G."/>
            <person name="Bluhm B.H."/>
            <person name="Cannon C."/>
            <person name="Castanera R."/>
            <person name="Culley D.E."/>
            <person name="Daum C."/>
            <person name="Ezra D."/>
            <person name="Gonzalez J.B."/>
            <person name="Henrissat B."/>
            <person name="Kuo A."/>
            <person name="Liang C."/>
            <person name="Lipzen A."/>
            <person name="Lutzoni F."/>
            <person name="Magnuson J."/>
            <person name="Mondo S."/>
            <person name="Nolan M."/>
            <person name="Ohm R."/>
            <person name="Pangilinan J."/>
            <person name="Park H.-J."/>
            <person name="Ramirez L."/>
            <person name="Alfaro M."/>
            <person name="Sun H."/>
            <person name="Tritt A."/>
            <person name="Yoshinaga Y."/>
            <person name="Zwiers L.-H."/>
            <person name="Turgeon B.G."/>
            <person name="Goodwin S.B."/>
            <person name="Spatafora J.W."/>
            <person name="Crous P.W."/>
            <person name="Grigoriev I.V."/>
        </authorList>
    </citation>
    <scope>NUCLEOTIDE SEQUENCE</scope>
    <source>
        <strain evidence="3">IPT5</strain>
    </source>
</reference>
<dbReference type="Proteomes" id="UP000799423">
    <property type="component" value="Unassembled WGS sequence"/>
</dbReference>
<feature type="region of interest" description="Disordered" evidence="2">
    <location>
        <begin position="130"/>
        <end position="218"/>
    </location>
</feature>
<evidence type="ECO:0000256" key="1">
    <source>
        <dbReference type="SAM" id="Coils"/>
    </source>
</evidence>
<organism evidence="3 4">
    <name type="scientific">Plenodomus tracheiphilus IPT5</name>
    <dbReference type="NCBI Taxonomy" id="1408161"/>
    <lineage>
        <taxon>Eukaryota</taxon>
        <taxon>Fungi</taxon>
        <taxon>Dikarya</taxon>
        <taxon>Ascomycota</taxon>
        <taxon>Pezizomycotina</taxon>
        <taxon>Dothideomycetes</taxon>
        <taxon>Pleosporomycetidae</taxon>
        <taxon>Pleosporales</taxon>
        <taxon>Pleosporineae</taxon>
        <taxon>Leptosphaeriaceae</taxon>
        <taxon>Plenodomus</taxon>
    </lineage>
</organism>
<evidence type="ECO:0000313" key="4">
    <source>
        <dbReference type="Proteomes" id="UP000799423"/>
    </source>
</evidence>
<feature type="compositionally biased region" description="Basic and acidic residues" evidence="2">
    <location>
        <begin position="181"/>
        <end position="190"/>
    </location>
</feature>
<gene>
    <name evidence="3" type="ORF">T440DRAFT_551209</name>
</gene>
<sequence length="218" mass="23948">MCLYWKKLHTCDHVSDRPYIEMCHSGVLSNAVCPDISDDPTPRKSHFPCYPCIKNEARAEAEASVKEKIDAEAKAVEAQQRAVKEKQNLEQRLKEERVRREAREKAAREREEEMRIKRFKEEENLKAKKDGGMWIESGSGKKGKGRKSGGAGVRTPLSPVSKMSGGGSRENKAPGGSGMDRSPKKGDVDPGGRAGTWGPKKILSRKENGGLGHGGHGV</sequence>
<evidence type="ECO:0000313" key="3">
    <source>
        <dbReference type="EMBL" id="KAF2855890.1"/>
    </source>
</evidence>
<dbReference type="OrthoDB" id="3794829at2759"/>
<dbReference type="EMBL" id="MU006290">
    <property type="protein sequence ID" value="KAF2855890.1"/>
    <property type="molecule type" value="Genomic_DNA"/>
</dbReference>
<evidence type="ECO:0000256" key="2">
    <source>
        <dbReference type="SAM" id="MobiDB-lite"/>
    </source>
</evidence>
<proteinExistence type="predicted"/>
<feature type="coiled-coil region" evidence="1">
    <location>
        <begin position="54"/>
        <end position="123"/>
    </location>
</feature>
<accession>A0A6A7BKA0</accession>
<name>A0A6A7BKA0_9PLEO</name>
<keyword evidence="1" id="KW-0175">Coiled coil</keyword>
<keyword evidence="4" id="KW-1185">Reference proteome</keyword>
<dbReference type="AlphaFoldDB" id="A0A6A7BKA0"/>
<protein>
    <submittedName>
        <fullName evidence="3">Uncharacterized protein</fullName>
    </submittedName>
</protein>